<evidence type="ECO:0000256" key="3">
    <source>
        <dbReference type="HAMAP-Rule" id="MF_04151"/>
    </source>
</evidence>
<dbReference type="Pfam" id="PF06715">
    <property type="entry name" value="Gp5_C"/>
    <property type="match status" value="1"/>
</dbReference>
<evidence type="ECO:0000313" key="7">
    <source>
        <dbReference type="Proteomes" id="UP000203936"/>
    </source>
</evidence>
<comment type="caution">
    <text evidence="3">Lacks conserved residue(s) required for the propagation of feature annotation.</text>
</comment>
<dbReference type="InterPro" id="IPR023347">
    <property type="entry name" value="Lysozyme_dom_sf"/>
</dbReference>
<dbReference type="GO" id="GO:0016998">
    <property type="term" value="P:cell wall macromolecule catabolic process"/>
    <property type="evidence" value="ECO:0007669"/>
    <property type="project" value="InterPro"/>
</dbReference>
<dbReference type="InterPro" id="IPR046397">
    <property type="entry name" value="NEEDLE_T4"/>
</dbReference>
<dbReference type="GO" id="GO:0098994">
    <property type="term" value="P:symbiont entry into host cell via disruption of host cell envelope"/>
    <property type="evidence" value="ECO:0007669"/>
    <property type="project" value="UniProtKB-KW"/>
</dbReference>
<dbReference type="KEGG" id="vg:30308480"/>
<dbReference type="RefSeq" id="YP_009323354.1">
    <property type="nucleotide sequence ID" value="NC_031928.1"/>
</dbReference>
<dbReference type="GO" id="GO:0009253">
    <property type="term" value="P:peptidoglycan catabolic process"/>
    <property type="evidence" value="ECO:0007669"/>
    <property type="project" value="UniProtKB-UniRule"/>
</dbReference>
<keyword evidence="1 3" id="KW-0929">Antimicrobial</keyword>
<keyword evidence="3" id="KW-1235">Degradation of host cell envelope components during virus entry</keyword>
<dbReference type="Proteomes" id="UP000203936">
    <property type="component" value="Segment"/>
</dbReference>
<feature type="active site" description="Nucleophile" evidence="3">
    <location>
        <position position="193"/>
    </location>
</feature>
<dbReference type="SUPFAM" id="SSF69255">
    <property type="entry name" value="gp5 N-terminal domain-like"/>
    <property type="match status" value="1"/>
</dbReference>
<keyword evidence="3" id="KW-1236">Degradation of host peptidoglycans during virus entry</keyword>
<dbReference type="InterPro" id="IPR009590">
    <property type="entry name" value="Gp5_OB_N"/>
</dbReference>
<keyword evidence="3" id="KW-1188">Viral release from host cell</keyword>
<dbReference type="GO" id="GO:0031640">
    <property type="term" value="P:killing of cells of another organism"/>
    <property type="evidence" value="ECO:0007669"/>
    <property type="project" value="UniProtKB-KW"/>
</dbReference>
<dbReference type="InterPro" id="IPR010609">
    <property type="entry name" value="Gp5_C"/>
</dbReference>
<protein>
    <recommendedName>
        <fullName evidence="3">Baseplate central spike protein</fullName>
    </recommendedName>
    <alternativeName>
        <fullName evidence="3">Peptidoglycan hydrolase</fullName>
        <ecNumber evidence="3">3.2.1.17</ecNumber>
    </alternativeName>
</protein>
<dbReference type="GO" id="GO:0098932">
    <property type="term" value="P:symbiont entry into host cell via disruption of host cell wall peptidoglycan"/>
    <property type="evidence" value="ECO:0007669"/>
    <property type="project" value="UniProtKB-UniRule"/>
</dbReference>
<evidence type="ECO:0000256" key="1">
    <source>
        <dbReference type="ARBA" id="ARBA00022529"/>
    </source>
</evidence>
<keyword evidence="3" id="KW-1162">Viral penetration into host cytoplasm</keyword>
<dbReference type="Pfam" id="PF00959">
    <property type="entry name" value="Phage_lysozyme"/>
    <property type="match status" value="1"/>
</dbReference>
<dbReference type="GO" id="GO:0003796">
    <property type="term" value="F:lysozyme activity"/>
    <property type="evidence" value="ECO:0007669"/>
    <property type="project" value="UniProtKB-UniRule"/>
</dbReference>
<sequence>MINMSDNVSWFVGVVEDRMDPLQQGRVRVRVWGMHPYEKVQGPVKGLRTEDLPWMSVLMPTSSASVSGIQTAMTGMVPGTQVYGHFLDKWKLNGLVLGTYGSASRQKANPNEGFSDPTGQYPLYLGNDAAALNRGGEVGYDATSNVIQDANTDVGINPDGLDLSQVKPDDNPNFTIENMLHRDEGLRLKVYWDTEGYPTIGIGHLITPQPIRDMNRINKILSNQVGREVKGNPGAISMDEASKLFQEDLKKVQNDIGRHSVVGPVYNKENRSRQMALENMAFQMGLGGLAKFRGMLSAMLIGDYKKAFEEARNSVWFNQTKGRASRVSMIILTGNMESYGIMAPKERSFNGRSYRMIQTFVAPTNSDPADPWTPEDTRILFKEPDSSYKGEYPYVQTMQTEGGHIQEFDNTPGQERYRLIHPTGSYEEVAPDGRKTSKTVADGYYMTQGDSNTYVGGNNKVNVGGDETYYNMANVRRQTDGSESIHIRGNETKTVEGNGTLLVKGNVKIVIMGTADITVEQEAYITVEKDTTVNVNQNADISVKQKATINAQNMDVNVEQDLNFAATNINLNASNTVHMDGGSLAKVSGGNVQVG</sequence>
<dbReference type="InterPro" id="IPR002196">
    <property type="entry name" value="Glyco_hydro_24"/>
</dbReference>
<feature type="chain" id="PRO_5035349215" description="Baseplate central spike protein" evidence="3">
    <location>
        <begin position="1"/>
        <end position="595"/>
    </location>
</feature>
<dbReference type="GO" id="GO:0042742">
    <property type="term" value="P:defense response to bacterium"/>
    <property type="evidence" value="ECO:0007669"/>
    <property type="project" value="UniProtKB-KW"/>
</dbReference>
<dbReference type="HAMAP" id="MF_04151">
    <property type="entry name" value="NEEDLE_T4"/>
    <property type="match status" value="1"/>
</dbReference>
<keyword evidence="3 4" id="KW-0326">Glycosidase</keyword>
<dbReference type="PANTHER" id="PTHR37406">
    <property type="entry name" value="T4-TYPE LYSOZYME 1-RELATED"/>
    <property type="match status" value="1"/>
</dbReference>
<comment type="function">
    <molecule>Baseplate central spike protein</molecule>
    <text evidence="3">Baseplate central spike complex-associated lysozyme that is essential for the localized hydrolysis of bacterial cell wall, so that the tail tube, through which the phage DNA is ejected, can penetrate to the host inner membrane. The tail lysozyme complex at the tip of the tail tube penetrates through the outer membrane into the periplasm. This way, lysozyme domain is released and locally digests the peptidoglycan layer to make a hole to let the tube penetrate to the inner membrane. Involved in the tail assembly.</text>
</comment>
<feature type="domain" description="Protein Gp5 N-terminal OB-fold" evidence="5">
    <location>
        <begin position="33"/>
        <end position="173"/>
    </location>
</feature>
<dbReference type="EMBL" id="KU878968">
    <property type="protein sequence ID" value="AND75827.1"/>
    <property type="molecule type" value="Genomic_DNA"/>
</dbReference>
<comment type="similarity">
    <text evidence="3 4">Belongs to the glycosyl hydrolase 24 family.</text>
</comment>
<reference evidence="6 7" key="1">
    <citation type="submission" date="2016-03" db="EMBL/GenBank/DDBJ databases">
        <title>Genome analysis of T4 like phage of avian pathogenic Escherichia coli.</title>
        <authorList>
            <person name="Xu J."/>
            <person name="Chen M."/>
            <person name="Zhang W."/>
        </authorList>
    </citation>
    <scope>NUCLEOTIDE SEQUENCE [LARGE SCALE GENOMIC DNA]</scope>
</reference>
<keyword evidence="7" id="KW-1185">Reference proteome</keyword>
<organism evidence="6 7">
    <name type="scientific">Escherichia phage WG01</name>
    <dbReference type="NCBI Taxonomy" id="1837931"/>
    <lineage>
        <taxon>Viruses</taxon>
        <taxon>Duplodnaviria</taxon>
        <taxon>Heunggongvirae</taxon>
        <taxon>Uroviricota</taxon>
        <taxon>Caudoviricetes</taxon>
        <taxon>Pantevenvirales</taxon>
        <taxon>Straboviridae</taxon>
        <taxon>Tevenvirinae</taxon>
        <taxon>Dhakavirus</taxon>
        <taxon>Dhakavirus wg01</taxon>
    </lineage>
</organism>
<keyword evidence="3" id="KW-1226">Viral baseplate protein</keyword>
<dbReference type="Gene3D" id="1.10.530.40">
    <property type="match status" value="1"/>
</dbReference>
<dbReference type="SUPFAM" id="SSF69349">
    <property type="entry name" value="Phage fibre proteins"/>
    <property type="match status" value="1"/>
</dbReference>
<evidence type="ECO:0000313" key="6">
    <source>
        <dbReference type="EMBL" id="AND75827.1"/>
    </source>
</evidence>
<evidence type="ECO:0000256" key="4">
    <source>
        <dbReference type="RuleBase" id="RU003788"/>
    </source>
</evidence>
<dbReference type="GeneID" id="30308480"/>
<name>A0A172Q1C0_9CAUD</name>
<feature type="active site" description="Proton donor" evidence="3">
    <location>
        <position position="184"/>
    </location>
</feature>
<keyword evidence="3 4" id="KW-0378">Hydrolase</keyword>
<comment type="catalytic activity">
    <reaction evidence="3 4">
        <text>Hydrolysis of (1-&gt;4)-beta-linkages between N-acetylmuramic acid and N-acetyl-D-glucosamine residues in a peptidoglycan and between N-acetyl-D-glucosamine residues in chitodextrins.</text>
        <dbReference type="EC" id="3.2.1.17"/>
    </reaction>
</comment>
<dbReference type="Pfam" id="PF06714">
    <property type="entry name" value="Gp5_OB"/>
    <property type="match status" value="1"/>
</dbReference>
<dbReference type="InterPro" id="IPR052619">
    <property type="entry name" value="Phage_lysozyme-like"/>
</dbReference>
<dbReference type="PRINTS" id="PR00684">
    <property type="entry name" value="T4LYSOZYME"/>
</dbReference>
<dbReference type="InterPro" id="IPR001165">
    <property type="entry name" value="T4-type_lysozyme"/>
</dbReference>
<dbReference type="PANTHER" id="PTHR37406:SF1">
    <property type="entry name" value="T4-TYPE LYSOZYME 1-RELATED"/>
    <property type="match status" value="1"/>
</dbReference>
<dbReference type="SUPFAM" id="SSF53955">
    <property type="entry name" value="Lysozyme-like"/>
    <property type="match status" value="1"/>
</dbReference>
<dbReference type="GO" id="GO:0098025">
    <property type="term" value="C:virus tail, baseplate"/>
    <property type="evidence" value="ECO:0007669"/>
    <property type="project" value="UniProtKB-UniRule"/>
</dbReference>
<keyword evidence="3" id="KW-1227">Viral tail protein</keyword>
<dbReference type="InterPro" id="IPR023346">
    <property type="entry name" value="Lysozyme-like_dom_sf"/>
</dbReference>
<gene>
    <name evidence="6" type="ORF">WG01_155</name>
</gene>
<evidence type="ECO:0000259" key="5">
    <source>
        <dbReference type="Pfam" id="PF06714"/>
    </source>
</evidence>
<keyword evidence="3" id="KW-0946">Virion</keyword>
<dbReference type="Gene3D" id="2.40.50.260">
    <property type="entry name" value="Nucleic acid-binding protein domain"/>
    <property type="match status" value="1"/>
</dbReference>
<keyword evidence="3" id="KW-1245">Viral tail assembly</keyword>
<keyword evidence="3" id="KW-1160">Virus entry into host cell</keyword>
<evidence type="ECO:0000256" key="2">
    <source>
        <dbReference type="ARBA" id="ARBA00022638"/>
    </source>
</evidence>
<accession>A0A172Q1C0</accession>
<dbReference type="EC" id="3.2.1.17" evidence="3"/>
<keyword evidence="2 3" id="KW-0081">Bacteriolytic enzyme</keyword>
<proteinExistence type="inferred from homology"/>
<dbReference type="CDD" id="cd00735">
    <property type="entry name" value="T4-like_lys"/>
    <property type="match status" value="1"/>
</dbReference>
<keyword evidence="3" id="KW-1171">Viral genome ejection through host cell envelope</keyword>
<dbReference type="Gene3D" id="3.10.450.190">
    <property type="match status" value="1"/>
</dbReference>
<dbReference type="GO" id="GO:0098003">
    <property type="term" value="P:viral tail assembly"/>
    <property type="evidence" value="ECO:0007669"/>
    <property type="project" value="UniProtKB-UniRule"/>
</dbReference>
<keyword evidence="3" id="KW-0426">Late protein</keyword>